<dbReference type="InterPro" id="IPR008878">
    <property type="entry name" value="Transposase_IS66_Orf2"/>
</dbReference>
<gene>
    <name evidence="1" type="ORF">S03H2_41566</name>
</gene>
<dbReference type="NCBIfam" id="NF033819">
    <property type="entry name" value="IS66_TnpB"/>
    <property type="match status" value="1"/>
</dbReference>
<dbReference type="PANTHER" id="PTHR36455">
    <property type="match status" value="1"/>
</dbReference>
<name>X1IP34_9ZZZZ</name>
<organism evidence="1">
    <name type="scientific">marine sediment metagenome</name>
    <dbReference type="NCBI Taxonomy" id="412755"/>
    <lineage>
        <taxon>unclassified sequences</taxon>
        <taxon>metagenomes</taxon>
        <taxon>ecological metagenomes</taxon>
    </lineage>
</organism>
<evidence type="ECO:0008006" key="2">
    <source>
        <dbReference type="Google" id="ProtNLM"/>
    </source>
</evidence>
<dbReference type="AlphaFoldDB" id="X1IP34"/>
<dbReference type="PANTHER" id="PTHR36455:SF1">
    <property type="entry name" value="BLR8292 PROTEIN"/>
    <property type="match status" value="1"/>
</dbReference>
<comment type="caution">
    <text evidence="1">The sequence shown here is derived from an EMBL/GenBank/DDBJ whole genome shotgun (WGS) entry which is preliminary data.</text>
</comment>
<sequence length="122" mass="13649">MLTLAPGTKVFLATEPVDLRRGHDGLYSLVKNTLCLDAFAGHLFVFVGRRGDRVKVLFWDRGGFVVYYKRLARGRFRMPRVVAGADRVVLDGTELAMLLGGFDVARAQRAEAWEPKTRRPAA</sequence>
<evidence type="ECO:0000313" key="1">
    <source>
        <dbReference type="EMBL" id="GAH70985.1"/>
    </source>
</evidence>
<dbReference type="EMBL" id="BARU01025823">
    <property type="protein sequence ID" value="GAH70985.1"/>
    <property type="molecule type" value="Genomic_DNA"/>
</dbReference>
<reference evidence="1" key="1">
    <citation type="journal article" date="2014" name="Front. Microbiol.">
        <title>High frequency of phylogenetically diverse reductive dehalogenase-homologous genes in deep subseafloor sedimentary metagenomes.</title>
        <authorList>
            <person name="Kawai M."/>
            <person name="Futagami T."/>
            <person name="Toyoda A."/>
            <person name="Takaki Y."/>
            <person name="Nishi S."/>
            <person name="Hori S."/>
            <person name="Arai W."/>
            <person name="Tsubouchi T."/>
            <person name="Morono Y."/>
            <person name="Uchiyama I."/>
            <person name="Ito T."/>
            <person name="Fujiyama A."/>
            <person name="Inagaki F."/>
            <person name="Takami H."/>
        </authorList>
    </citation>
    <scope>NUCLEOTIDE SEQUENCE</scope>
    <source>
        <strain evidence="1">Expedition CK06-06</strain>
    </source>
</reference>
<dbReference type="Pfam" id="PF05717">
    <property type="entry name" value="TnpB_IS66"/>
    <property type="match status" value="1"/>
</dbReference>
<accession>X1IP34</accession>
<protein>
    <recommendedName>
        <fullName evidence="2">Transposase</fullName>
    </recommendedName>
</protein>
<proteinExistence type="predicted"/>